<dbReference type="Pfam" id="PF11014">
    <property type="entry name" value="DUF2852"/>
    <property type="match status" value="1"/>
</dbReference>
<evidence type="ECO:0000256" key="1">
    <source>
        <dbReference type="SAM" id="Coils"/>
    </source>
</evidence>
<gene>
    <name evidence="4" type="ORF">EV668_3014</name>
</gene>
<feature type="region of interest" description="Disordered" evidence="2">
    <location>
        <begin position="1"/>
        <end position="28"/>
    </location>
</feature>
<evidence type="ECO:0000313" key="4">
    <source>
        <dbReference type="EMBL" id="TDR90172.1"/>
    </source>
</evidence>
<keyword evidence="5" id="KW-1185">Reference proteome</keyword>
<dbReference type="InterPro" id="IPR021273">
    <property type="entry name" value="DUF2852"/>
</dbReference>
<dbReference type="Proteomes" id="UP000295122">
    <property type="component" value="Unassembled WGS sequence"/>
</dbReference>
<keyword evidence="3" id="KW-0472">Membrane</keyword>
<protein>
    <submittedName>
        <fullName evidence="4">Uncharacterized protein DUF2852</fullName>
    </submittedName>
</protein>
<accession>A0A4R7BY48</accession>
<proteinExistence type="predicted"/>
<feature type="transmembrane region" description="Helical" evidence="3">
    <location>
        <begin position="36"/>
        <end position="56"/>
    </location>
</feature>
<comment type="caution">
    <text evidence="4">The sequence shown here is derived from an EMBL/GenBank/DDBJ whole genome shotgun (WGS) entry which is preliminary data.</text>
</comment>
<keyword evidence="3" id="KW-1133">Transmembrane helix</keyword>
<evidence type="ECO:0000256" key="3">
    <source>
        <dbReference type="SAM" id="Phobius"/>
    </source>
</evidence>
<evidence type="ECO:0000313" key="5">
    <source>
        <dbReference type="Proteomes" id="UP000295122"/>
    </source>
</evidence>
<feature type="coiled-coil region" evidence="1">
    <location>
        <begin position="106"/>
        <end position="140"/>
    </location>
</feature>
<dbReference type="AlphaFoldDB" id="A0A4R7BY48"/>
<organism evidence="4 5">
    <name type="scientific">Enterovirga rhinocerotis</name>
    <dbReference type="NCBI Taxonomy" id="1339210"/>
    <lineage>
        <taxon>Bacteria</taxon>
        <taxon>Pseudomonadati</taxon>
        <taxon>Pseudomonadota</taxon>
        <taxon>Alphaproteobacteria</taxon>
        <taxon>Hyphomicrobiales</taxon>
        <taxon>Methylobacteriaceae</taxon>
        <taxon>Enterovirga</taxon>
    </lineage>
</organism>
<dbReference type="EMBL" id="SNZR01000013">
    <property type="protein sequence ID" value="TDR90172.1"/>
    <property type="molecule type" value="Genomic_DNA"/>
</dbReference>
<sequence>MTTATPGWQAGMTSDRTSEGRRACSGPRGSRRALEIVGIVFLFFYFWPAAAAYVAWKIMGYPGLNDAREIISRQADDLKAYRFSGTPFSGGGFGGGTGNAAFDAYRREEIERLERERRRLDEEAREFRTFVEELKRAKDREEFDAYMAKRRSNGPVDV</sequence>
<name>A0A4R7BY48_9HYPH</name>
<keyword evidence="1" id="KW-0175">Coiled coil</keyword>
<reference evidence="4 5" key="1">
    <citation type="submission" date="2019-03" db="EMBL/GenBank/DDBJ databases">
        <title>Genomic Encyclopedia of Type Strains, Phase IV (KMG-IV): sequencing the most valuable type-strain genomes for metagenomic binning, comparative biology and taxonomic classification.</title>
        <authorList>
            <person name="Goeker M."/>
        </authorList>
    </citation>
    <scope>NUCLEOTIDE SEQUENCE [LARGE SCALE GENOMIC DNA]</scope>
    <source>
        <strain evidence="4 5">DSM 25903</strain>
    </source>
</reference>
<feature type="compositionally biased region" description="Polar residues" evidence="2">
    <location>
        <begin position="1"/>
        <end position="15"/>
    </location>
</feature>
<evidence type="ECO:0000256" key="2">
    <source>
        <dbReference type="SAM" id="MobiDB-lite"/>
    </source>
</evidence>
<keyword evidence="3" id="KW-0812">Transmembrane</keyword>
<dbReference type="RefSeq" id="WP_342636838.1">
    <property type="nucleotide sequence ID" value="NZ_SNZR01000013.1"/>
</dbReference>